<evidence type="ECO:0000313" key="1">
    <source>
        <dbReference type="EMBL" id="SDJ80188.1"/>
    </source>
</evidence>
<name>A0A1G8WP82_9BACI</name>
<organism evidence="1 2">
    <name type="scientific">Sediminibacillus albus</name>
    <dbReference type="NCBI Taxonomy" id="407036"/>
    <lineage>
        <taxon>Bacteria</taxon>
        <taxon>Bacillati</taxon>
        <taxon>Bacillota</taxon>
        <taxon>Bacilli</taxon>
        <taxon>Bacillales</taxon>
        <taxon>Bacillaceae</taxon>
        <taxon>Sediminibacillus</taxon>
    </lineage>
</organism>
<dbReference type="InterPro" id="IPR036249">
    <property type="entry name" value="Thioredoxin-like_sf"/>
</dbReference>
<sequence>MREHTTVIESSNVSIAAVLPTDSAQIKPILDVYGPYPFPILGDPERIAYKQLKLKQMSKGKSLRAISSYFFSGRIRTIFPKDTEQRKVIQKAMRSQNVFQLGGTWLIDKTGEILWFHIDAEPADHAKIQTILKVLETISQE</sequence>
<protein>
    <submittedName>
        <fullName evidence="1">AhpC/TSA antioxidant enzyme</fullName>
    </submittedName>
</protein>
<dbReference type="AlphaFoldDB" id="A0A1G8WP82"/>
<accession>A0A1G8WP82</accession>
<dbReference type="RefSeq" id="WP_175559234.1">
    <property type="nucleotide sequence ID" value="NZ_FNFL01000001.1"/>
</dbReference>
<dbReference type="SUPFAM" id="SSF52833">
    <property type="entry name" value="Thioredoxin-like"/>
    <property type="match status" value="1"/>
</dbReference>
<dbReference type="InterPro" id="IPR032801">
    <property type="entry name" value="PXL2A/B/C"/>
</dbReference>
<dbReference type="STRING" id="407036.SAMN05216243_0923"/>
<gene>
    <name evidence="1" type="ORF">SAMN05216243_0923</name>
</gene>
<keyword evidence="2" id="KW-1185">Reference proteome</keyword>
<evidence type="ECO:0000313" key="2">
    <source>
        <dbReference type="Proteomes" id="UP000198694"/>
    </source>
</evidence>
<proteinExistence type="predicted"/>
<reference evidence="1 2" key="1">
    <citation type="submission" date="2016-10" db="EMBL/GenBank/DDBJ databases">
        <authorList>
            <person name="de Groot N.N."/>
        </authorList>
    </citation>
    <scope>NUCLEOTIDE SEQUENCE [LARGE SCALE GENOMIC DNA]</scope>
    <source>
        <strain evidence="1 2">CGMCC 1.6502</strain>
    </source>
</reference>
<dbReference type="EMBL" id="FNFL01000001">
    <property type="protein sequence ID" value="SDJ80188.1"/>
    <property type="molecule type" value="Genomic_DNA"/>
</dbReference>
<dbReference type="Gene3D" id="3.40.30.10">
    <property type="entry name" value="Glutaredoxin"/>
    <property type="match status" value="1"/>
</dbReference>
<dbReference type="Proteomes" id="UP000198694">
    <property type="component" value="Unassembled WGS sequence"/>
</dbReference>
<dbReference type="Pfam" id="PF13911">
    <property type="entry name" value="AhpC-TSA_2"/>
    <property type="match status" value="1"/>
</dbReference>